<dbReference type="InterPro" id="IPR022398">
    <property type="entry name" value="Peptidase_S8_His-AS"/>
</dbReference>
<feature type="active site" description="Charge relay system" evidence="5">
    <location>
        <position position="175"/>
    </location>
</feature>
<dbReference type="SUPFAM" id="SSF52743">
    <property type="entry name" value="Subtilisin-like"/>
    <property type="match status" value="1"/>
</dbReference>
<evidence type="ECO:0000256" key="1">
    <source>
        <dbReference type="ARBA" id="ARBA00011073"/>
    </source>
</evidence>
<comment type="caution">
    <text evidence="8">The sequence shown here is derived from an EMBL/GenBank/DDBJ whole genome shotgun (WGS) entry which is preliminary data.</text>
</comment>
<protein>
    <submittedName>
        <fullName evidence="8">Serine protease AprX</fullName>
    </submittedName>
</protein>
<dbReference type="Pfam" id="PF00082">
    <property type="entry name" value="Peptidase_S8"/>
    <property type="match status" value="1"/>
</dbReference>
<keyword evidence="4 5" id="KW-0720">Serine protease</keyword>
<evidence type="ECO:0000259" key="7">
    <source>
        <dbReference type="Pfam" id="PF00082"/>
    </source>
</evidence>
<dbReference type="InterPro" id="IPR023827">
    <property type="entry name" value="Peptidase_S8_Asp-AS"/>
</dbReference>
<sequence>MSERKRVWFEENDSRLDPALIEQLRQSERKTYRTARTEKIPIIIRCRQDTANEEMDQLLKQCGEDVHSHLDQEMRLINSVKGQLTPKKIKEIKDHTAVERIYYDRPVSAYLDITNEQIGTAAIRERLQISGAGVTIAVLDTGIHPHEDLTTPSNRIIAFHDVINGETEPYDDNGHGTHCAGDAAGNGAMSNGKYIGPAPEASLVGVKVLDEGGGGSLSSIIQGIEWCVDYKDIHGIDILSLSLGAPAQESFRLDPLSLAVQEAWHSGLIVCAAAGNSGPTPSTIGTPAINPFVITVGAADDQDTLERTDDEIAEYSSRGPTIDQFIKPDIYAPGTNIISLLAPGSTTETELADQIIGEHYVQMSGTSMATPICAGVIALMLEANPNLSPNDVKSILQVIGEPVFNHQWGYINAQRTVDAAIRYQKDMKAPVPDTGPA</sequence>
<keyword evidence="3 5" id="KW-0378">Hydrolase</keyword>
<dbReference type="PANTHER" id="PTHR43806:SF65">
    <property type="entry name" value="SERINE PROTEASE APRX"/>
    <property type="match status" value="1"/>
</dbReference>
<dbReference type="InterPro" id="IPR036852">
    <property type="entry name" value="Peptidase_S8/S53_dom_sf"/>
</dbReference>
<dbReference type="GO" id="GO:0008233">
    <property type="term" value="F:peptidase activity"/>
    <property type="evidence" value="ECO:0007669"/>
    <property type="project" value="UniProtKB-KW"/>
</dbReference>
<dbReference type="PANTHER" id="PTHR43806">
    <property type="entry name" value="PEPTIDASE S8"/>
    <property type="match status" value="1"/>
</dbReference>
<dbReference type="CDD" id="cd07487">
    <property type="entry name" value="Peptidases_S8_1"/>
    <property type="match status" value="1"/>
</dbReference>
<dbReference type="InterPro" id="IPR023828">
    <property type="entry name" value="Peptidase_S8_Ser-AS"/>
</dbReference>
<dbReference type="Gene3D" id="3.40.50.200">
    <property type="entry name" value="Peptidase S8/S53 domain"/>
    <property type="match status" value="1"/>
</dbReference>
<dbReference type="PROSITE" id="PS00138">
    <property type="entry name" value="SUBTILASE_SER"/>
    <property type="match status" value="1"/>
</dbReference>
<reference evidence="9" key="1">
    <citation type="journal article" date="2019" name="Int. J. Syst. Evol. Microbiol.">
        <title>The Global Catalogue of Microorganisms (GCM) 10K type strain sequencing project: providing services to taxonomists for standard genome sequencing and annotation.</title>
        <authorList>
            <consortium name="The Broad Institute Genomics Platform"/>
            <consortium name="The Broad Institute Genome Sequencing Center for Infectious Disease"/>
            <person name="Wu L."/>
            <person name="Ma J."/>
        </authorList>
    </citation>
    <scope>NUCLEOTIDE SEQUENCE [LARGE SCALE GENOMIC DNA]</scope>
    <source>
        <strain evidence="9">JCM 16981</strain>
    </source>
</reference>
<evidence type="ECO:0000256" key="5">
    <source>
        <dbReference type="PROSITE-ProRule" id="PRU01240"/>
    </source>
</evidence>
<gene>
    <name evidence="8" type="primary">aprX</name>
    <name evidence="8" type="ORF">GCM10022378_19670</name>
</gene>
<evidence type="ECO:0000313" key="9">
    <source>
        <dbReference type="Proteomes" id="UP001500920"/>
    </source>
</evidence>
<organism evidence="8 9">
    <name type="scientific">Salinicoccus jeotgali</name>
    <dbReference type="NCBI Taxonomy" id="381634"/>
    <lineage>
        <taxon>Bacteria</taxon>
        <taxon>Bacillati</taxon>
        <taxon>Bacillota</taxon>
        <taxon>Bacilli</taxon>
        <taxon>Bacillales</taxon>
        <taxon>Staphylococcaceae</taxon>
        <taxon>Salinicoccus</taxon>
    </lineage>
</organism>
<evidence type="ECO:0000313" key="8">
    <source>
        <dbReference type="EMBL" id="GAA3731452.1"/>
    </source>
</evidence>
<feature type="domain" description="Peptidase S8/S53" evidence="7">
    <location>
        <begin position="131"/>
        <end position="396"/>
    </location>
</feature>
<dbReference type="InterPro" id="IPR000209">
    <property type="entry name" value="Peptidase_S8/S53_dom"/>
</dbReference>
<proteinExistence type="inferred from homology"/>
<dbReference type="PROSITE" id="PS00136">
    <property type="entry name" value="SUBTILASE_ASP"/>
    <property type="match status" value="1"/>
</dbReference>
<comment type="similarity">
    <text evidence="1 5 6">Belongs to the peptidase S8 family.</text>
</comment>
<dbReference type="RefSeq" id="WP_344703952.1">
    <property type="nucleotide sequence ID" value="NZ_BAABCK010000066.1"/>
</dbReference>
<evidence type="ECO:0000256" key="3">
    <source>
        <dbReference type="ARBA" id="ARBA00022801"/>
    </source>
</evidence>
<dbReference type="InterPro" id="IPR015500">
    <property type="entry name" value="Peptidase_S8_subtilisin-rel"/>
</dbReference>
<evidence type="ECO:0000256" key="4">
    <source>
        <dbReference type="ARBA" id="ARBA00022825"/>
    </source>
</evidence>
<keyword evidence="2 5" id="KW-0645">Protease</keyword>
<evidence type="ECO:0000256" key="6">
    <source>
        <dbReference type="RuleBase" id="RU003355"/>
    </source>
</evidence>
<feature type="active site" description="Charge relay system" evidence="5">
    <location>
        <position position="140"/>
    </location>
</feature>
<feature type="active site" description="Charge relay system" evidence="5">
    <location>
        <position position="367"/>
    </location>
</feature>
<name>A0ABP7F4Y9_9STAP</name>
<dbReference type="GO" id="GO:0006508">
    <property type="term" value="P:proteolysis"/>
    <property type="evidence" value="ECO:0007669"/>
    <property type="project" value="UniProtKB-KW"/>
</dbReference>
<dbReference type="EMBL" id="BAABCK010000066">
    <property type="protein sequence ID" value="GAA3731452.1"/>
    <property type="molecule type" value="Genomic_DNA"/>
</dbReference>
<dbReference type="PRINTS" id="PR00723">
    <property type="entry name" value="SUBTILISIN"/>
</dbReference>
<keyword evidence="9" id="KW-1185">Reference proteome</keyword>
<dbReference type="PROSITE" id="PS00137">
    <property type="entry name" value="SUBTILASE_HIS"/>
    <property type="match status" value="1"/>
</dbReference>
<dbReference type="PROSITE" id="PS51892">
    <property type="entry name" value="SUBTILASE"/>
    <property type="match status" value="1"/>
</dbReference>
<evidence type="ECO:0000256" key="2">
    <source>
        <dbReference type="ARBA" id="ARBA00022670"/>
    </source>
</evidence>
<dbReference type="Proteomes" id="UP001500920">
    <property type="component" value="Unassembled WGS sequence"/>
</dbReference>
<accession>A0ABP7F4Y9</accession>
<dbReference type="InterPro" id="IPR050131">
    <property type="entry name" value="Peptidase_S8_subtilisin-like"/>
</dbReference>